<evidence type="ECO:0000313" key="1">
    <source>
        <dbReference type="EMBL" id="MDP9820922.1"/>
    </source>
</evidence>
<sequence>MRLTEHELTEALHGAAKSVAASRPGLFKRKADPEQVWREMDRYRRYQLLQGIGDQVLPVLAALPDVPVAIGERPQVSDAQIKEVVEQVGSEGVGTGKVRRAAEVLARVALVKVALAHVPPRSEFDERNDEADGGPNTY</sequence>
<gene>
    <name evidence="1" type="ORF">J2S59_000731</name>
</gene>
<comment type="caution">
    <text evidence="1">The sequence shown here is derived from an EMBL/GenBank/DDBJ whole genome shotgun (WGS) entry which is preliminary data.</text>
</comment>
<proteinExistence type="predicted"/>
<dbReference type="EMBL" id="JAUSQM010000001">
    <property type="protein sequence ID" value="MDP9820922.1"/>
    <property type="molecule type" value="Genomic_DNA"/>
</dbReference>
<reference evidence="1 2" key="1">
    <citation type="submission" date="2023-07" db="EMBL/GenBank/DDBJ databases">
        <title>Sequencing the genomes of 1000 actinobacteria strains.</title>
        <authorList>
            <person name="Klenk H.-P."/>
        </authorList>
    </citation>
    <scope>NUCLEOTIDE SEQUENCE [LARGE SCALE GENOMIC DNA]</scope>
    <source>
        <strain evidence="1 2">GD13</strain>
    </source>
</reference>
<dbReference type="Proteomes" id="UP001240447">
    <property type="component" value="Unassembled WGS sequence"/>
</dbReference>
<protein>
    <submittedName>
        <fullName evidence="1">tRNA pseudouridine-54 N-methylase</fullName>
    </submittedName>
</protein>
<dbReference type="RefSeq" id="WP_306824817.1">
    <property type="nucleotide sequence ID" value="NZ_JAUSQM010000001.1"/>
</dbReference>
<accession>A0ABT9NL23</accession>
<evidence type="ECO:0000313" key="2">
    <source>
        <dbReference type="Proteomes" id="UP001240447"/>
    </source>
</evidence>
<keyword evidence="2" id="KW-1185">Reference proteome</keyword>
<name>A0ABT9NL23_9ACTN</name>
<organism evidence="1 2">
    <name type="scientific">Nocardioides massiliensis</name>
    <dbReference type="NCBI Taxonomy" id="1325935"/>
    <lineage>
        <taxon>Bacteria</taxon>
        <taxon>Bacillati</taxon>
        <taxon>Actinomycetota</taxon>
        <taxon>Actinomycetes</taxon>
        <taxon>Propionibacteriales</taxon>
        <taxon>Nocardioidaceae</taxon>
        <taxon>Nocardioides</taxon>
    </lineage>
</organism>